<feature type="non-terminal residue" evidence="1">
    <location>
        <position position="35"/>
    </location>
</feature>
<sequence>MIIPVVAAVISKGDSLLLLGREKARTRQSYLEFPG</sequence>
<dbReference type="AlphaFoldDB" id="A0A0F9A106"/>
<reference evidence="1" key="1">
    <citation type="journal article" date="2015" name="Nature">
        <title>Complex archaea that bridge the gap between prokaryotes and eukaryotes.</title>
        <authorList>
            <person name="Spang A."/>
            <person name="Saw J.H."/>
            <person name="Jorgensen S.L."/>
            <person name="Zaremba-Niedzwiedzka K."/>
            <person name="Martijn J."/>
            <person name="Lind A.E."/>
            <person name="van Eijk R."/>
            <person name="Schleper C."/>
            <person name="Guy L."/>
            <person name="Ettema T.J."/>
        </authorList>
    </citation>
    <scope>NUCLEOTIDE SEQUENCE</scope>
</reference>
<accession>A0A0F9A106</accession>
<proteinExistence type="predicted"/>
<name>A0A0F9A106_9ZZZZ</name>
<protein>
    <submittedName>
        <fullName evidence="1">Uncharacterized protein</fullName>
    </submittedName>
</protein>
<organism evidence="1">
    <name type="scientific">marine sediment metagenome</name>
    <dbReference type="NCBI Taxonomy" id="412755"/>
    <lineage>
        <taxon>unclassified sequences</taxon>
        <taxon>metagenomes</taxon>
        <taxon>ecological metagenomes</taxon>
    </lineage>
</organism>
<gene>
    <name evidence="1" type="ORF">LCGC14_2628370</name>
</gene>
<comment type="caution">
    <text evidence="1">The sequence shown here is derived from an EMBL/GenBank/DDBJ whole genome shotgun (WGS) entry which is preliminary data.</text>
</comment>
<dbReference type="EMBL" id="LAZR01045018">
    <property type="protein sequence ID" value="KKL00846.1"/>
    <property type="molecule type" value="Genomic_DNA"/>
</dbReference>
<evidence type="ECO:0000313" key="1">
    <source>
        <dbReference type="EMBL" id="KKL00846.1"/>
    </source>
</evidence>